<keyword evidence="3" id="KW-1185">Reference proteome</keyword>
<feature type="region of interest" description="Disordered" evidence="1">
    <location>
        <begin position="148"/>
        <end position="167"/>
    </location>
</feature>
<gene>
    <name evidence="2" type="ORF">QFZ49_003555</name>
</gene>
<dbReference type="Proteomes" id="UP001223072">
    <property type="component" value="Unassembled WGS sequence"/>
</dbReference>
<comment type="caution">
    <text evidence="2">The sequence shown here is derived from an EMBL/GenBank/DDBJ whole genome shotgun (WGS) entry which is preliminary data.</text>
</comment>
<proteinExistence type="predicted"/>
<evidence type="ECO:0000313" key="3">
    <source>
        <dbReference type="Proteomes" id="UP001223072"/>
    </source>
</evidence>
<feature type="compositionally biased region" description="Basic and acidic residues" evidence="1">
    <location>
        <begin position="12"/>
        <end position="25"/>
    </location>
</feature>
<feature type="compositionally biased region" description="Pro residues" evidence="1">
    <location>
        <begin position="198"/>
        <end position="209"/>
    </location>
</feature>
<dbReference type="EMBL" id="JAUSZS010000004">
    <property type="protein sequence ID" value="MDQ0933615.1"/>
    <property type="molecule type" value="Genomic_DNA"/>
</dbReference>
<protein>
    <submittedName>
        <fullName evidence="2">Uncharacterized protein</fullName>
    </submittedName>
</protein>
<feature type="region of interest" description="Disordered" evidence="1">
    <location>
        <begin position="1"/>
        <end position="30"/>
    </location>
</feature>
<feature type="region of interest" description="Disordered" evidence="1">
    <location>
        <begin position="63"/>
        <end position="86"/>
    </location>
</feature>
<evidence type="ECO:0000313" key="2">
    <source>
        <dbReference type="EMBL" id="MDQ0933615.1"/>
    </source>
</evidence>
<reference evidence="2 3" key="1">
    <citation type="submission" date="2023-07" db="EMBL/GenBank/DDBJ databases">
        <title>Comparative genomics of wheat-associated soil bacteria to identify genetic determinants of phenazine resistance.</title>
        <authorList>
            <person name="Mouncey N."/>
        </authorList>
    </citation>
    <scope>NUCLEOTIDE SEQUENCE [LARGE SCALE GENOMIC DNA]</scope>
    <source>
        <strain evidence="2 3">W2I16</strain>
    </source>
</reference>
<sequence>MALQQPPGALHGVRDVEQPTDHCLDPGEGPPLIGPAMCQRAVLQLPFEPDDLGLAESRSTWRALRQHPSSPCSRQARRHRSTDRSLTRSAAAISLFFCPPSKRSTACSRNRSRVPLSASVSPPPCAYFTPPELLAPACGCQANDPDITQSSSVASRSSRGHPQTAMEAWMRTCRPSPRYRTDSFTLRTLARPVTGQPALPPGPHGPPRPAHPHPGRVARNWGPVGLSLRRRQPAMLGTRHELRSPAGPAATGHSL</sequence>
<feature type="region of interest" description="Disordered" evidence="1">
    <location>
        <begin position="193"/>
        <end position="255"/>
    </location>
</feature>
<evidence type="ECO:0000256" key="1">
    <source>
        <dbReference type="SAM" id="MobiDB-lite"/>
    </source>
</evidence>
<organism evidence="2 3">
    <name type="scientific">Streptomyces turgidiscabies</name>
    <dbReference type="NCBI Taxonomy" id="85558"/>
    <lineage>
        <taxon>Bacteria</taxon>
        <taxon>Bacillati</taxon>
        <taxon>Actinomycetota</taxon>
        <taxon>Actinomycetes</taxon>
        <taxon>Kitasatosporales</taxon>
        <taxon>Streptomycetaceae</taxon>
        <taxon>Streptomyces</taxon>
    </lineage>
</organism>
<name>A0ABU0RRQ1_9ACTN</name>
<accession>A0ABU0RRQ1</accession>